<keyword evidence="15" id="KW-1185">Reference proteome</keyword>
<dbReference type="InterPro" id="IPR003764">
    <property type="entry name" value="GlcNAc_6-P_deAcase"/>
</dbReference>
<keyword evidence="4 12" id="KW-0479">Metal-binding</keyword>
<evidence type="ECO:0000256" key="3">
    <source>
        <dbReference type="ARBA" id="ARBA00018029"/>
    </source>
</evidence>
<evidence type="ECO:0000256" key="5">
    <source>
        <dbReference type="ARBA" id="ARBA00022801"/>
    </source>
</evidence>
<feature type="domain" description="Amidohydrolase-related" evidence="13">
    <location>
        <begin position="52"/>
        <end position="367"/>
    </location>
</feature>
<evidence type="ECO:0000313" key="14">
    <source>
        <dbReference type="EMBL" id="KRO09213.1"/>
    </source>
</evidence>
<dbReference type="FunFam" id="3.20.20.140:FF:000004">
    <property type="entry name" value="N-acetylglucosamine-6-phosphate deacetylase"/>
    <property type="match status" value="1"/>
</dbReference>
<evidence type="ECO:0000256" key="6">
    <source>
        <dbReference type="ARBA" id="ARBA00023277"/>
    </source>
</evidence>
<evidence type="ECO:0000313" key="15">
    <source>
        <dbReference type="Proteomes" id="UP000051783"/>
    </source>
</evidence>
<feature type="binding site" evidence="11">
    <location>
        <begin position="216"/>
        <end position="217"/>
    </location>
    <ligand>
        <name>substrate</name>
    </ligand>
</feature>
<dbReference type="EC" id="3.5.1.25" evidence="2"/>
<evidence type="ECO:0000256" key="10">
    <source>
        <dbReference type="PIRSR" id="PIRSR038994-1"/>
    </source>
</evidence>
<dbReference type="Gene3D" id="3.20.20.140">
    <property type="entry name" value="Metal-dependent hydrolases"/>
    <property type="match status" value="1"/>
</dbReference>
<dbReference type="Proteomes" id="UP000051783">
    <property type="component" value="Unassembled WGS sequence"/>
</dbReference>
<gene>
    <name evidence="14" type="ORF">IV64_GL000345</name>
</gene>
<sequence>MSKVLKHAIIYTGLEKIDDGYIRFGKEIEAVGPMDDYVAQPDDDIEFVSGKTIVPGFIDVHSHGGYSFDSMDGNPAEINEMVNDMVAREGITSYFCTTMTQSNENLNHSMEGINKAAQENPVIQGVHLEGPFISATFKGAQPEKYIKNPNVELLDNWNKLSGGRVKLITYAPEDPGSRDFEKYCLENGIVPSVGHSNATREQLLASKATHVTHLYNAQREFKHREPGVTGHAMLENNMYCELICDGFHIVPDMIKLAYEQKGADRIELVTDSMRAKGEPDGVSELGGQKVIVKDGQARLEAGNLAGSVLTYINAFKNVQRFTGCGIAEAVKMSSVNQAREFGLTQKGSLEAGKDADINVLDANQDLVATYSYGQKATK</sequence>
<dbReference type="GO" id="GO:0046872">
    <property type="term" value="F:metal ion binding"/>
    <property type="evidence" value="ECO:0007669"/>
    <property type="project" value="UniProtKB-KW"/>
</dbReference>
<organism evidence="14 15">
    <name type="scientific">Lactiplantibacillus xiangfangensis</name>
    <dbReference type="NCBI Taxonomy" id="942150"/>
    <lineage>
        <taxon>Bacteria</taxon>
        <taxon>Bacillati</taxon>
        <taxon>Bacillota</taxon>
        <taxon>Bacilli</taxon>
        <taxon>Lactobacillales</taxon>
        <taxon>Lactobacillaceae</taxon>
        <taxon>Lactiplantibacillus</taxon>
    </lineage>
</organism>
<dbReference type="CDD" id="cd00854">
    <property type="entry name" value="NagA"/>
    <property type="match status" value="1"/>
</dbReference>
<dbReference type="PANTHER" id="PTHR11113">
    <property type="entry name" value="N-ACETYLGLUCOSAMINE-6-PHOSPHATE DEACETYLASE"/>
    <property type="match status" value="1"/>
</dbReference>
<keyword evidence="6 9" id="KW-0119">Carbohydrate metabolism</keyword>
<dbReference type="AlphaFoldDB" id="A0A0R2MBQ9"/>
<evidence type="ECO:0000256" key="12">
    <source>
        <dbReference type="PIRSR" id="PIRSR038994-3"/>
    </source>
</evidence>
<dbReference type="STRING" id="942150.IV64_GL000345"/>
<dbReference type="EMBL" id="JQCL01000074">
    <property type="protein sequence ID" value="KRO09213.1"/>
    <property type="molecule type" value="Genomic_DNA"/>
</dbReference>
<comment type="pathway">
    <text evidence="8">Amino-sugar metabolism; N-acetylneuraminate degradation; D-fructose 6-phosphate from N-acetylneuraminate: step 4/5.</text>
</comment>
<feature type="binding site" evidence="12">
    <location>
        <position position="213"/>
    </location>
    <ligand>
        <name>Zn(2+)</name>
        <dbReference type="ChEBI" id="CHEBI:29105"/>
    </ligand>
</feature>
<proteinExistence type="inferred from homology"/>
<dbReference type="PANTHER" id="PTHR11113:SF14">
    <property type="entry name" value="N-ACETYLGLUCOSAMINE-6-PHOSPHATE DEACETYLASE"/>
    <property type="match status" value="1"/>
</dbReference>
<dbReference type="SUPFAM" id="SSF51338">
    <property type="entry name" value="Composite domain of metallo-dependent hydrolases"/>
    <property type="match status" value="1"/>
</dbReference>
<accession>A0A0R2MBQ9</accession>
<dbReference type="NCBIfam" id="TIGR00221">
    <property type="entry name" value="nagA"/>
    <property type="match status" value="1"/>
</dbReference>
<evidence type="ECO:0000256" key="4">
    <source>
        <dbReference type="ARBA" id="ARBA00022723"/>
    </source>
</evidence>
<reference evidence="14 15" key="1">
    <citation type="journal article" date="2015" name="Genome Announc.">
        <title>Expanding the biotechnology potential of lactobacilli through comparative genomics of 213 strains and associated genera.</title>
        <authorList>
            <person name="Sun Z."/>
            <person name="Harris H.M."/>
            <person name="McCann A."/>
            <person name="Guo C."/>
            <person name="Argimon S."/>
            <person name="Zhang W."/>
            <person name="Yang X."/>
            <person name="Jeffery I.B."/>
            <person name="Cooney J.C."/>
            <person name="Kagawa T.F."/>
            <person name="Liu W."/>
            <person name="Song Y."/>
            <person name="Salvetti E."/>
            <person name="Wrobel A."/>
            <person name="Rasinkangas P."/>
            <person name="Parkhill J."/>
            <person name="Rea M.C."/>
            <person name="O'Sullivan O."/>
            <person name="Ritari J."/>
            <person name="Douillard F.P."/>
            <person name="Paul Ross R."/>
            <person name="Yang R."/>
            <person name="Briner A.E."/>
            <person name="Felis G.E."/>
            <person name="de Vos W.M."/>
            <person name="Barrangou R."/>
            <person name="Klaenhammer T.R."/>
            <person name="Caufield P.W."/>
            <person name="Cui Y."/>
            <person name="Zhang H."/>
            <person name="O'Toole P.W."/>
        </authorList>
    </citation>
    <scope>NUCLEOTIDE SEQUENCE [LARGE SCALE GENOMIC DNA]</scope>
    <source>
        <strain evidence="14 15">LMG 26013</strain>
    </source>
</reference>
<feature type="active site" description="Proton donor/acceptor" evidence="10">
    <location>
        <position position="271"/>
    </location>
</feature>
<evidence type="ECO:0000256" key="2">
    <source>
        <dbReference type="ARBA" id="ARBA00011899"/>
    </source>
</evidence>
<evidence type="ECO:0000259" key="13">
    <source>
        <dbReference type="Pfam" id="PF01979"/>
    </source>
</evidence>
<evidence type="ECO:0000256" key="11">
    <source>
        <dbReference type="PIRSR" id="PIRSR038994-2"/>
    </source>
</evidence>
<dbReference type="Pfam" id="PF01979">
    <property type="entry name" value="Amidohydro_1"/>
    <property type="match status" value="1"/>
</dbReference>
<comment type="cofactor">
    <cofactor evidence="12">
        <name>a divalent metal cation</name>
        <dbReference type="ChEBI" id="CHEBI:60240"/>
    </cofactor>
    <text evidence="12">Binds 1 divalent metal cation per subunit.</text>
</comment>
<dbReference type="InterPro" id="IPR032466">
    <property type="entry name" value="Metal_Hydrolase"/>
</dbReference>
<comment type="similarity">
    <text evidence="1 9">Belongs to the metallo-dependent hydrolases superfamily. NagA family.</text>
</comment>
<dbReference type="Gene3D" id="2.30.40.10">
    <property type="entry name" value="Urease, subunit C, domain 1"/>
    <property type="match status" value="1"/>
</dbReference>
<dbReference type="SUPFAM" id="SSF51556">
    <property type="entry name" value="Metallo-dependent hydrolases"/>
    <property type="match status" value="1"/>
</dbReference>
<evidence type="ECO:0000256" key="8">
    <source>
        <dbReference type="ARBA" id="ARBA00060590"/>
    </source>
</evidence>
<protein>
    <recommendedName>
        <fullName evidence="3">N-acetylglucosamine-6-phosphate deacetylase</fullName>
        <ecNumber evidence="2">3.5.1.25</ecNumber>
    </recommendedName>
</protein>
<comment type="caution">
    <text evidence="14">The sequence shown here is derived from an EMBL/GenBank/DDBJ whole genome shotgun (WGS) entry which is preliminary data.</text>
</comment>
<feature type="binding site" evidence="12">
    <location>
        <position position="129"/>
    </location>
    <ligand>
        <name>Zn(2+)</name>
        <dbReference type="ChEBI" id="CHEBI:29105"/>
    </ligand>
</feature>
<evidence type="ECO:0000256" key="1">
    <source>
        <dbReference type="ARBA" id="ARBA00010716"/>
    </source>
</evidence>
<evidence type="ECO:0000256" key="9">
    <source>
        <dbReference type="PIRNR" id="PIRNR038994"/>
    </source>
</evidence>
<dbReference type="PATRIC" id="fig|942150.3.peg.352"/>
<dbReference type="GO" id="GO:0008448">
    <property type="term" value="F:N-acetylglucosamine-6-phosphate deacetylase activity"/>
    <property type="evidence" value="ECO:0007669"/>
    <property type="project" value="UniProtKB-EC"/>
</dbReference>
<dbReference type="InterPro" id="IPR006680">
    <property type="entry name" value="Amidohydro-rel"/>
</dbReference>
<feature type="binding site" evidence="12">
    <location>
        <position position="195"/>
    </location>
    <ligand>
        <name>Zn(2+)</name>
        <dbReference type="ChEBI" id="CHEBI:29105"/>
    </ligand>
</feature>
<dbReference type="InterPro" id="IPR011059">
    <property type="entry name" value="Metal-dep_hydrolase_composite"/>
</dbReference>
<dbReference type="OrthoDB" id="9776488at2"/>
<feature type="binding site" evidence="11">
    <location>
        <position position="224"/>
    </location>
    <ligand>
        <name>substrate</name>
    </ligand>
</feature>
<comment type="catalytic activity">
    <reaction evidence="7">
        <text>N-acetyl-D-glucosamine 6-phosphate + H2O = D-glucosamine 6-phosphate + acetate</text>
        <dbReference type="Rhea" id="RHEA:22936"/>
        <dbReference type="ChEBI" id="CHEBI:15377"/>
        <dbReference type="ChEBI" id="CHEBI:30089"/>
        <dbReference type="ChEBI" id="CHEBI:57513"/>
        <dbReference type="ChEBI" id="CHEBI:58725"/>
        <dbReference type="EC" id="3.5.1.25"/>
    </reaction>
</comment>
<evidence type="ECO:0000256" key="7">
    <source>
        <dbReference type="ARBA" id="ARBA00047647"/>
    </source>
</evidence>
<feature type="binding site" evidence="11">
    <location>
        <position position="140"/>
    </location>
    <ligand>
        <name>substrate</name>
    </ligand>
</feature>
<dbReference type="GO" id="GO:0006046">
    <property type="term" value="P:N-acetylglucosamine catabolic process"/>
    <property type="evidence" value="ECO:0007669"/>
    <property type="project" value="TreeGrafter"/>
</dbReference>
<feature type="binding site" evidence="11">
    <location>
        <begin position="304"/>
        <end position="306"/>
    </location>
    <ligand>
        <name>substrate</name>
    </ligand>
</feature>
<name>A0A0R2MBQ9_9LACO</name>
<dbReference type="RefSeq" id="WP_057706943.1">
    <property type="nucleotide sequence ID" value="NZ_JQCL01000074.1"/>
</dbReference>
<feature type="binding site" evidence="11">
    <location>
        <position position="248"/>
    </location>
    <ligand>
        <name>substrate</name>
    </ligand>
</feature>
<keyword evidence="5 9" id="KW-0378">Hydrolase</keyword>
<dbReference type="PIRSF" id="PIRSF038994">
    <property type="entry name" value="NagA"/>
    <property type="match status" value="1"/>
</dbReference>